<comment type="subunit">
    <text evidence="5">Heterodimer of an alpha and a beta subunit.</text>
</comment>
<evidence type="ECO:0000256" key="4">
    <source>
        <dbReference type="ARBA" id="ARBA00023203"/>
    </source>
</evidence>
<evidence type="ECO:0000256" key="2">
    <source>
        <dbReference type="ARBA" id="ARBA00014038"/>
    </source>
</evidence>
<dbReference type="GO" id="GO:0051015">
    <property type="term" value="F:actin filament binding"/>
    <property type="evidence" value="ECO:0007669"/>
    <property type="project" value="TreeGrafter"/>
</dbReference>
<dbReference type="PRINTS" id="PR00191">
    <property type="entry name" value="FACTINCAPA"/>
</dbReference>
<dbReference type="GO" id="GO:0051016">
    <property type="term" value="P:barbed-end actin filament capping"/>
    <property type="evidence" value="ECO:0007669"/>
    <property type="project" value="UniProtKB-UniRule"/>
</dbReference>
<dbReference type="InterPro" id="IPR017865">
    <property type="entry name" value="F-actin_cap_asu_CS"/>
</dbReference>
<dbReference type="PROSITE" id="PS00748">
    <property type="entry name" value="F_ACTIN_CAPPING_A_1"/>
    <property type="match status" value="1"/>
</dbReference>
<dbReference type="InterPro" id="IPR002189">
    <property type="entry name" value="CapZ_alpha"/>
</dbReference>
<dbReference type="AlphaFoldDB" id="A0A8J2SR40"/>
<organism evidence="6 7">
    <name type="scientific">Pelagomonas calceolata</name>
    <dbReference type="NCBI Taxonomy" id="35677"/>
    <lineage>
        <taxon>Eukaryota</taxon>
        <taxon>Sar</taxon>
        <taxon>Stramenopiles</taxon>
        <taxon>Ochrophyta</taxon>
        <taxon>Pelagophyceae</taxon>
        <taxon>Pelagomonadales</taxon>
        <taxon>Pelagomonadaceae</taxon>
        <taxon>Pelagomonas</taxon>
    </lineage>
</organism>
<comment type="similarity">
    <text evidence="1 5">Belongs to the F-actin-capping protein alpha subunit family.</text>
</comment>
<dbReference type="Pfam" id="PF01267">
    <property type="entry name" value="F-actin_cap_A"/>
    <property type="match status" value="1"/>
</dbReference>
<dbReference type="GO" id="GO:0030863">
    <property type="term" value="C:cortical cytoskeleton"/>
    <property type="evidence" value="ECO:0007669"/>
    <property type="project" value="TreeGrafter"/>
</dbReference>
<dbReference type="OrthoDB" id="340550at2759"/>
<proteinExistence type="inferred from homology"/>
<keyword evidence="7" id="KW-1185">Reference proteome</keyword>
<dbReference type="GO" id="GO:0030036">
    <property type="term" value="P:actin cytoskeleton organization"/>
    <property type="evidence" value="ECO:0007669"/>
    <property type="project" value="TreeGrafter"/>
</dbReference>
<gene>
    <name evidence="6" type="ORF">PECAL_3P18370</name>
</gene>
<dbReference type="PANTHER" id="PTHR10653">
    <property type="entry name" value="F-ACTIN-CAPPING PROTEIN SUBUNIT ALPHA"/>
    <property type="match status" value="1"/>
</dbReference>
<dbReference type="InterPro" id="IPR042276">
    <property type="entry name" value="CapZ_alpha/beta_2"/>
</dbReference>
<name>A0A8J2SR40_9STRA</name>
<keyword evidence="4 5" id="KW-0009">Actin-binding</keyword>
<dbReference type="Gene3D" id="3.30.1140.60">
    <property type="entry name" value="F-actin capping protein, alpha subunit"/>
    <property type="match status" value="1"/>
</dbReference>
<evidence type="ECO:0000256" key="1">
    <source>
        <dbReference type="ARBA" id="ARBA00010479"/>
    </source>
</evidence>
<dbReference type="EMBL" id="CAKKNE010000003">
    <property type="protein sequence ID" value="CAH0371877.1"/>
    <property type="molecule type" value="Genomic_DNA"/>
</dbReference>
<dbReference type="Gene3D" id="3.90.1150.210">
    <property type="entry name" value="F-actin capping protein, beta subunit"/>
    <property type="match status" value="1"/>
</dbReference>
<dbReference type="GO" id="GO:0008290">
    <property type="term" value="C:F-actin capping protein complex"/>
    <property type="evidence" value="ECO:0007669"/>
    <property type="project" value="UniProtKB-UniRule"/>
</dbReference>
<evidence type="ECO:0000256" key="3">
    <source>
        <dbReference type="ARBA" id="ARBA00022467"/>
    </source>
</evidence>
<dbReference type="Proteomes" id="UP000789595">
    <property type="component" value="Unassembled WGS sequence"/>
</dbReference>
<comment type="caution">
    <text evidence="6">The sequence shown here is derived from an EMBL/GenBank/DDBJ whole genome shotgun (WGS) entry which is preliminary data.</text>
</comment>
<dbReference type="InterPro" id="IPR037282">
    <property type="entry name" value="CapZ_alpha/beta"/>
</dbReference>
<comment type="function">
    <text evidence="5">F-actin-capping proteins bind in a Ca(2+)-independent manner to the fast growing ends of actin filaments (barbed end) thereby blocking the exchange of subunits at these ends. Unlike other capping proteins (such as gelsolin and severin), these proteins do not sever actin filaments.</text>
</comment>
<accession>A0A8J2SR40</accession>
<dbReference type="PANTHER" id="PTHR10653:SF0">
    <property type="entry name" value="F-ACTIN-CAPPING PROTEIN SUBUNIT ALPHA"/>
    <property type="match status" value="1"/>
</dbReference>
<protein>
    <recommendedName>
        <fullName evidence="2 5">F-actin-capping protein subunit alpha</fullName>
    </recommendedName>
</protein>
<evidence type="ECO:0000313" key="7">
    <source>
        <dbReference type="Proteomes" id="UP000789595"/>
    </source>
</evidence>
<evidence type="ECO:0000313" key="6">
    <source>
        <dbReference type="EMBL" id="CAH0371877.1"/>
    </source>
</evidence>
<evidence type="ECO:0000256" key="5">
    <source>
        <dbReference type="RuleBase" id="RU365077"/>
    </source>
</evidence>
<dbReference type="InterPro" id="IPR042489">
    <property type="entry name" value="CapZ_alpha_1"/>
</dbReference>
<sequence length="298" mass="33543">MLVEPSKTTGRADAEMLEIVQHLVLSSPPGEFDEVWYDAQILVPKLISPQILAGIARAYNHENLSVAKTADGLRVLLHKAAEISPTRYVDYTTRTTFRVDHVLRSAVTVKETLIPTMHDVMRHAIDDAARSYVMTTFDVDARPSAAVHVNIGRAELVIAMSGERANLSNFWSGNWRSEWTEQWQLLGDGEAIVSGTVKVRAHYFEDGNVQLQTTKAFHPACIFFETPRMLGTVIIEQVRTAESALQCGLERMYDNVSVKTAKAMRRVLPITHVKMNWNIHELSLNRSFSLSKNAQQER</sequence>
<reference evidence="6" key="1">
    <citation type="submission" date="2021-11" db="EMBL/GenBank/DDBJ databases">
        <authorList>
            <consortium name="Genoscope - CEA"/>
            <person name="William W."/>
        </authorList>
    </citation>
    <scope>NUCLEOTIDE SEQUENCE</scope>
</reference>
<keyword evidence="3 5" id="KW-0117">Actin capping</keyword>
<dbReference type="SUPFAM" id="SSF90096">
    <property type="entry name" value="Subunits of heterodimeric actin filament capping protein Capz"/>
    <property type="match status" value="1"/>
</dbReference>